<keyword evidence="3" id="KW-0732">Signal</keyword>
<feature type="chain" id="PRO_5046352633" evidence="3">
    <location>
        <begin position="23"/>
        <end position="249"/>
    </location>
</feature>
<dbReference type="PRINTS" id="PR00080">
    <property type="entry name" value="SDRFAMILY"/>
</dbReference>
<proteinExistence type="inferred from homology"/>
<evidence type="ECO:0000256" key="1">
    <source>
        <dbReference type="ARBA" id="ARBA00006484"/>
    </source>
</evidence>
<keyword evidence="5" id="KW-1185">Reference proteome</keyword>
<dbReference type="Gene3D" id="3.40.50.720">
    <property type="entry name" value="NAD(P)-binding Rossmann-like Domain"/>
    <property type="match status" value="1"/>
</dbReference>
<gene>
    <name evidence="4" type="ORF">J2S76_001127</name>
</gene>
<dbReference type="InterPro" id="IPR002347">
    <property type="entry name" value="SDR_fam"/>
</dbReference>
<dbReference type="PRINTS" id="PR00081">
    <property type="entry name" value="GDHRDH"/>
</dbReference>
<dbReference type="CDD" id="cd05233">
    <property type="entry name" value="SDR_c"/>
    <property type="match status" value="1"/>
</dbReference>
<comment type="similarity">
    <text evidence="1">Belongs to the short-chain dehydrogenases/reductases (SDR) family.</text>
</comment>
<evidence type="ECO:0000256" key="3">
    <source>
        <dbReference type="SAM" id="SignalP"/>
    </source>
</evidence>
<dbReference type="PANTHER" id="PTHR42760:SF133">
    <property type="entry name" value="3-OXOACYL-[ACYL-CARRIER-PROTEIN] REDUCTASE"/>
    <property type="match status" value="1"/>
</dbReference>
<dbReference type="Pfam" id="PF13561">
    <property type="entry name" value="adh_short_C2"/>
    <property type="match status" value="1"/>
</dbReference>
<protein>
    <submittedName>
        <fullName evidence="4">NAD(P)-dependent dehydrogenase (Short-subunit alcohol dehydrogenase family)</fullName>
    </submittedName>
</protein>
<name>A0ABU0DE80_9HYPH</name>
<feature type="signal peptide" evidence="3">
    <location>
        <begin position="1"/>
        <end position="22"/>
    </location>
</feature>
<evidence type="ECO:0000256" key="2">
    <source>
        <dbReference type="ARBA" id="ARBA00023002"/>
    </source>
</evidence>
<dbReference type="Proteomes" id="UP001238467">
    <property type="component" value="Unassembled WGS sequence"/>
</dbReference>
<comment type="caution">
    <text evidence="4">The sequence shown here is derived from an EMBL/GenBank/DDBJ whole genome shotgun (WGS) entry which is preliminary data.</text>
</comment>
<dbReference type="SUPFAM" id="SSF51735">
    <property type="entry name" value="NAD(P)-binding Rossmann-fold domains"/>
    <property type="match status" value="1"/>
</dbReference>
<dbReference type="EMBL" id="JAUSUH010000002">
    <property type="protein sequence ID" value="MDQ0346710.1"/>
    <property type="molecule type" value="Genomic_DNA"/>
</dbReference>
<organism evidence="4 5">
    <name type="scientific">Ancylobacter vacuolatus</name>
    <dbReference type="NCBI Taxonomy" id="223389"/>
    <lineage>
        <taxon>Bacteria</taxon>
        <taxon>Pseudomonadati</taxon>
        <taxon>Pseudomonadota</taxon>
        <taxon>Alphaproteobacteria</taxon>
        <taxon>Hyphomicrobiales</taxon>
        <taxon>Xanthobacteraceae</taxon>
        <taxon>Ancylobacter</taxon>
    </lineage>
</organism>
<evidence type="ECO:0000313" key="5">
    <source>
        <dbReference type="Proteomes" id="UP001238467"/>
    </source>
</evidence>
<sequence length="249" mass="25897">MKLSNKVALVTGAARGIGFALAARLCAEGAQVALADLDAASVTDAAEAIRRDQPDARCLPVTVDVADRASVEAMAAQVVASLGQVDVLVSNAGIWKQLAAGPFWQIPNSEWQRAFSVNTEGAFNCAAAIAPHMIGRKGGRIIFVGSAAIGEALAHVTHYTASKAALIGLMRCAAKQLGPEGITVNMVNPGQIDTGAFSREQLESKAQVKFMRRVGVPQDLEGIVAFLAGDDSSYITAQQIHVDGGGVMN</sequence>
<dbReference type="InterPro" id="IPR020904">
    <property type="entry name" value="Sc_DH/Rdtase_CS"/>
</dbReference>
<evidence type="ECO:0000313" key="4">
    <source>
        <dbReference type="EMBL" id="MDQ0346710.1"/>
    </source>
</evidence>
<reference evidence="4 5" key="1">
    <citation type="submission" date="2023-07" db="EMBL/GenBank/DDBJ databases">
        <title>Genomic Encyclopedia of Type Strains, Phase IV (KMG-IV): sequencing the most valuable type-strain genomes for metagenomic binning, comparative biology and taxonomic classification.</title>
        <authorList>
            <person name="Goeker M."/>
        </authorList>
    </citation>
    <scope>NUCLEOTIDE SEQUENCE [LARGE SCALE GENOMIC DNA]</scope>
    <source>
        <strain evidence="4 5">DSM 1277</strain>
    </source>
</reference>
<dbReference type="InterPro" id="IPR036291">
    <property type="entry name" value="NAD(P)-bd_dom_sf"/>
</dbReference>
<dbReference type="PANTHER" id="PTHR42760">
    <property type="entry name" value="SHORT-CHAIN DEHYDROGENASES/REDUCTASES FAMILY MEMBER"/>
    <property type="match status" value="1"/>
</dbReference>
<dbReference type="RefSeq" id="WP_307058329.1">
    <property type="nucleotide sequence ID" value="NZ_JAUSUH010000002.1"/>
</dbReference>
<keyword evidence="2" id="KW-0560">Oxidoreductase</keyword>
<dbReference type="PROSITE" id="PS00061">
    <property type="entry name" value="ADH_SHORT"/>
    <property type="match status" value="1"/>
</dbReference>
<accession>A0ABU0DE80</accession>